<sequence>MNTRIAAVAMAVLVVAGSVPAAAVATQNGTGTQEASAYSGTHVTFDVQDSAVVDYQVEGETVLDSMKVQSGSSGNAAGVFDGSLDLSALATIEGSALSLNAQTSAAVEIGAEGSASMTAHDNDHGILVVRSGGNGQAVVANVSSNAEASAESDQQVEVTTEDGTKGTFVVVGDGSVTVNENGNVAAKLDGDSRLVFRSYPDEKTETDEQTEEYIASGKAAAEVYVEQQDGELVTDTVTYGQQTSVETKQTAENTVNVTVDRAASEGKVVVTSVSEAAVGATEDISVTVDGEAAAQASSYSELEGAIGSDTSKYMVEQSSSAEASADVYVAINHFSERTVQMQGDGGSDGGDGGDSGSDGSGSSGGSVPGFGVGVALVAVLGAALVALRE</sequence>
<evidence type="ECO:0000256" key="1">
    <source>
        <dbReference type="ARBA" id="ARBA00022729"/>
    </source>
</evidence>
<dbReference type="GO" id="GO:0030115">
    <property type="term" value="C:S-layer"/>
    <property type="evidence" value="ECO:0007669"/>
    <property type="project" value="UniProtKB-SubCell"/>
</dbReference>
<keyword evidence="3" id="KW-1133">Transmembrane helix</keyword>
<dbReference type="NCBIfam" id="TIGR04126">
    <property type="entry name" value="PGF_CTERM"/>
    <property type="match status" value="1"/>
</dbReference>
<evidence type="ECO:0000313" key="5">
    <source>
        <dbReference type="Proteomes" id="UP001595660"/>
    </source>
</evidence>
<dbReference type="AlphaFoldDB" id="A0ABD5NGC9"/>
<comment type="caution">
    <text evidence="4">The sequence shown here is derived from an EMBL/GenBank/DDBJ whole genome shotgun (WGS) entry which is preliminary data.</text>
</comment>
<dbReference type="EMBL" id="JBHRWN010000002">
    <property type="protein sequence ID" value="MFC3478253.1"/>
    <property type="molecule type" value="Genomic_DNA"/>
</dbReference>
<evidence type="ECO:0000313" key="4">
    <source>
        <dbReference type="EMBL" id="MFC3478253.1"/>
    </source>
</evidence>
<keyword evidence="5" id="KW-1185">Reference proteome</keyword>
<gene>
    <name evidence="4" type="ORF">ACFOKC_11035</name>
</gene>
<keyword evidence="3" id="KW-0472">Membrane</keyword>
<proteinExistence type="predicted"/>
<dbReference type="GO" id="GO:0005886">
    <property type="term" value="C:plasma membrane"/>
    <property type="evidence" value="ECO:0007669"/>
    <property type="project" value="UniProtKB-SubCell"/>
</dbReference>
<dbReference type="GeneID" id="69118740"/>
<reference evidence="4 5" key="1">
    <citation type="journal article" date="2019" name="Int. J. Syst. Evol. Microbiol.">
        <title>The Global Catalogue of Microorganisms (GCM) 10K type strain sequencing project: providing services to taxonomists for standard genome sequencing and annotation.</title>
        <authorList>
            <consortium name="The Broad Institute Genomics Platform"/>
            <consortium name="The Broad Institute Genome Sequencing Center for Infectious Disease"/>
            <person name="Wu L."/>
            <person name="Ma J."/>
        </authorList>
    </citation>
    <scope>NUCLEOTIDE SEQUENCE [LARGE SCALE GENOMIC DNA]</scope>
    <source>
        <strain evidence="4 5">CGMCC 1.12562</strain>
    </source>
</reference>
<protein>
    <submittedName>
        <fullName evidence="4">PGF-CTERM sorting domain-containing protein</fullName>
    </submittedName>
</protein>
<dbReference type="Proteomes" id="UP001595660">
    <property type="component" value="Unassembled WGS sequence"/>
</dbReference>
<dbReference type="InterPro" id="IPR026371">
    <property type="entry name" value="PGF_CTERM"/>
</dbReference>
<keyword evidence="1" id="KW-0732">Signal</keyword>
<feature type="compositionally biased region" description="Gly residues" evidence="2">
    <location>
        <begin position="343"/>
        <end position="365"/>
    </location>
</feature>
<accession>A0ABD5NGC9</accession>
<evidence type="ECO:0000256" key="3">
    <source>
        <dbReference type="SAM" id="Phobius"/>
    </source>
</evidence>
<evidence type="ECO:0000256" key="2">
    <source>
        <dbReference type="SAM" id="MobiDB-lite"/>
    </source>
</evidence>
<dbReference type="RefSeq" id="WP_232570633.1">
    <property type="nucleotide sequence ID" value="NZ_CP089466.1"/>
</dbReference>
<keyword evidence="3" id="KW-0812">Transmembrane</keyword>
<feature type="region of interest" description="Disordered" evidence="2">
    <location>
        <begin position="340"/>
        <end position="365"/>
    </location>
</feature>
<organism evidence="4 5">
    <name type="scientific">Halobacterium litoreum</name>
    <dbReference type="NCBI Taxonomy" id="2039234"/>
    <lineage>
        <taxon>Archaea</taxon>
        <taxon>Methanobacteriati</taxon>
        <taxon>Methanobacteriota</taxon>
        <taxon>Stenosarchaea group</taxon>
        <taxon>Halobacteria</taxon>
        <taxon>Halobacteriales</taxon>
        <taxon>Halobacteriaceae</taxon>
        <taxon>Halobacterium</taxon>
    </lineage>
</organism>
<feature type="transmembrane region" description="Helical" evidence="3">
    <location>
        <begin position="367"/>
        <end position="387"/>
    </location>
</feature>
<name>A0ABD5NGC9_9EURY</name>